<comment type="caution">
    <text evidence="5">The sequence shown here is derived from an EMBL/GenBank/DDBJ whole genome shotgun (WGS) entry which is preliminary data.</text>
</comment>
<sequence length="1299" mass="145129">MEDAILSSLGVTTQSASESSNRVINAALIKSAPKIISNGQLVSFFPSSTSNPSGQLPPHLLNSLLPYPNPNQYFMNLPLLRTLLSETRSNLRQTPILQSDSLRMKEQIILSLILRCNGTYANDVDLQNEEGEEKRLKNQIYKQNLRQQADLRNTEKASLQKPKKPDPITKTTTTKQIKKKRREEYVDNDKSEVDELIKKGVLTPLDVLERRSSSNSNSGSAEKVKKTSIPKKTEITTTTTKTASTRNRIRPPTPPLRRPPTPPKQRAPTPLTRRKSRSPTPPPPSSSSLTTLTCPLCSRLVPITGNPDIIMSQHMDRCSTRKKKEREVMEELEDMDVQPFGVGGDLEEEEFKELEGLEFDVESEDEEVEELTKGEVDELLDVFGENNNTTTTSSSSTTSKSSKSKSKSSPPSRSLSFRDDIDPAYYETRLNIWKSTINNDDSDLQTSLSPTSTRPGTQTLSGGLKIPAYINDRLFEYQRTGLKWMWQLWGVRAGGVVGDEMGLGKTVQVSAFLGCMGLNKKADSVLIIAPATMLQHWMTEFAKWAPGFRRILLHKSGDDEGYDKDNVVGMLRHLDRWLVKQRKQLSAEKRARNSMGEAGKIMDEFETGAGYAVVTTYESLKKGDKALLHHNWSYAVLDEGQKIRNPDTEVTLMCKSLRTVHRLLLSGTPIQNNLRELWSLFDFVHPGRLGTLPAFEVEFADPIKVGGFTNASPMQVQLAYRCAMVLKDLIGPYLLRRQKKDIKEVTRMPGKTEQVLFCRLSARQRHMYSAYLRSSEVSDVVTGRTRCFRAIGILRKLCNHPDLVCENDNDKVVHFVRYGTSELINGVQKAGKGKDDAIDVVDDDDRDIDVNLEDDEDDEDNQFSFVNRSGKLQVLAKILPLWKEQGHRVLIFSQTRMMLNLIQKFVERKGFNFKRMDGNTNVAARQGLVDKFNNDESIFGMLLTTKTGGVGVNFVGANRIILFDPDWNPQTDRQANERAWRFGQKKEVTVYRLITAGTIEEKIYHRQIFKTALSNKVLQDPRQRRLFSPGDLKDFFTLKAEQSTVADGGDGITETGDLMRGVGVVTGKEKKREKKAQAVSVAGPDGVEERAPTDTQKTLKAVLNSKGLVGVFDHDFVDTSSDKSQHFRKLEDEARTIAAEAKKSLKESVAGPAPLGQPTFTGKFGGAGSGAGAGGGSSKLLQRIQARRREIAGEGAAGRAVDLEVDQEETIGKAIKEKYATLMKRIRNYIIEKGGEVNNGGPTTKQLLDEFRDVPDSEAAVFKRMLHQLGRLEKGRWRLKDLAYDEFEEGGGGVEEGAL</sequence>
<dbReference type="CDD" id="cd18793">
    <property type="entry name" value="SF2_C_SNF"/>
    <property type="match status" value="1"/>
</dbReference>
<keyword evidence="1" id="KW-0378">Hydrolase</keyword>
<dbReference type="InterPro" id="IPR038718">
    <property type="entry name" value="SNF2-like_sf"/>
</dbReference>
<feature type="domain" description="Helicase ATP-binding" evidence="3">
    <location>
        <begin position="486"/>
        <end position="687"/>
    </location>
</feature>
<accession>A0A9W7CNV0</accession>
<dbReference type="InterPro" id="IPR027417">
    <property type="entry name" value="P-loop_NTPase"/>
</dbReference>
<feature type="compositionally biased region" description="Pro residues" evidence="2">
    <location>
        <begin position="251"/>
        <end position="265"/>
    </location>
</feature>
<dbReference type="InterPro" id="IPR014001">
    <property type="entry name" value="Helicase_ATP-bd"/>
</dbReference>
<dbReference type="GO" id="GO:0016787">
    <property type="term" value="F:hydrolase activity"/>
    <property type="evidence" value="ECO:0007669"/>
    <property type="project" value="UniProtKB-KW"/>
</dbReference>
<feature type="domain" description="Helicase C-terminal" evidence="4">
    <location>
        <begin position="873"/>
        <end position="1033"/>
    </location>
</feature>
<dbReference type="InterPro" id="IPR050496">
    <property type="entry name" value="SNF2_RAD54_helicase_repair"/>
</dbReference>
<evidence type="ECO:0000259" key="4">
    <source>
        <dbReference type="PROSITE" id="PS51194"/>
    </source>
</evidence>
<dbReference type="Gene3D" id="3.40.50.10810">
    <property type="entry name" value="Tandem AAA-ATPase domain"/>
    <property type="match status" value="1"/>
</dbReference>
<feature type="compositionally biased region" description="Low complexity" evidence="2">
    <location>
        <begin position="235"/>
        <end position="246"/>
    </location>
</feature>
<dbReference type="GO" id="GO:0005524">
    <property type="term" value="F:ATP binding"/>
    <property type="evidence" value="ECO:0007669"/>
    <property type="project" value="InterPro"/>
</dbReference>
<gene>
    <name evidence="5" type="ORF">TrLO_g380</name>
</gene>
<evidence type="ECO:0000256" key="2">
    <source>
        <dbReference type="SAM" id="MobiDB-lite"/>
    </source>
</evidence>
<dbReference type="PANTHER" id="PTHR45629:SF7">
    <property type="entry name" value="DNA EXCISION REPAIR PROTEIN ERCC-6-RELATED"/>
    <property type="match status" value="1"/>
</dbReference>
<dbReference type="Gene3D" id="3.40.50.300">
    <property type="entry name" value="P-loop containing nucleotide triphosphate hydrolases"/>
    <property type="match status" value="1"/>
</dbReference>
<dbReference type="InterPro" id="IPR000330">
    <property type="entry name" value="SNF2_N"/>
</dbReference>
<protein>
    <submittedName>
        <fullName evidence="5">Uncharacterized protein</fullName>
    </submittedName>
</protein>
<dbReference type="Pfam" id="PF00176">
    <property type="entry name" value="SNF2-rel_dom"/>
    <property type="match status" value="1"/>
</dbReference>
<feature type="compositionally biased region" description="Gly residues" evidence="2">
    <location>
        <begin position="1163"/>
        <end position="1177"/>
    </location>
</feature>
<evidence type="ECO:0000256" key="1">
    <source>
        <dbReference type="ARBA" id="ARBA00022801"/>
    </source>
</evidence>
<feature type="region of interest" description="Disordered" evidence="2">
    <location>
        <begin position="1148"/>
        <end position="1177"/>
    </location>
</feature>
<dbReference type="SUPFAM" id="SSF52540">
    <property type="entry name" value="P-loop containing nucleoside triphosphate hydrolases"/>
    <property type="match status" value="2"/>
</dbReference>
<name>A0A9W7CNV0_9STRA</name>
<dbReference type="InterPro" id="IPR001650">
    <property type="entry name" value="Helicase_C-like"/>
</dbReference>
<dbReference type="PANTHER" id="PTHR45629">
    <property type="entry name" value="SNF2/RAD54 FAMILY MEMBER"/>
    <property type="match status" value="1"/>
</dbReference>
<organism evidence="5 6">
    <name type="scientific">Triparma laevis f. longispina</name>
    <dbReference type="NCBI Taxonomy" id="1714387"/>
    <lineage>
        <taxon>Eukaryota</taxon>
        <taxon>Sar</taxon>
        <taxon>Stramenopiles</taxon>
        <taxon>Ochrophyta</taxon>
        <taxon>Bolidophyceae</taxon>
        <taxon>Parmales</taxon>
        <taxon>Triparmaceae</taxon>
        <taxon>Triparma</taxon>
    </lineage>
</organism>
<dbReference type="Proteomes" id="UP001165122">
    <property type="component" value="Unassembled WGS sequence"/>
</dbReference>
<evidence type="ECO:0000313" key="6">
    <source>
        <dbReference type="Proteomes" id="UP001165122"/>
    </source>
</evidence>
<proteinExistence type="predicted"/>
<feature type="compositionally biased region" description="Low complexity" evidence="2">
    <location>
        <begin position="389"/>
        <end position="401"/>
    </location>
</feature>
<dbReference type="Pfam" id="PF00271">
    <property type="entry name" value="Helicase_C"/>
    <property type="match status" value="1"/>
</dbReference>
<dbReference type="SMART" id="SM00490">
    <property type="entry name" value="HELICc"/>
    <property type="match status" value="1"/>
</dbReference>
<dbReference type="SMART" id="SM00487">
    <property type="entry name" value="DEXDc"/>
    <property type="match status" value="1"/>
</dbReference>
<dbReference type="GO" id="GO:0005634">
    <property type="term" value="C:nucleus"/>
    <property type="evidence" value="ECO:0007669"/>
    <property type="project" value="TreeGrafter"/>
</dbReference>
<dbReference type="PROSITE" id="PS51194">
    <property type="entry name" value="HELICASE_CTER"/>
    <property type="match status" value="1"/>
</dbReference>
<dbReference type="OrthoDB" id="413460at2759"/>
<dbReference type="PROSITE" id="PS51192">
    <property type="entry name" value="HELICASE_ATP_BIND_1"/>
    <property type="match status" value="1"/>
</dbReference>
<dbReference type="GO" id="GO:0008094">
    <property type="term" value="F:ATP-dependent activity, acting on DNA"/>
    <property type="evidence" value="ECO:0007669"/>
    <property type="project" value="TreeGrafter"/>
</dbReference>
<feature type="region of interest" description="Disordered" evidence="2">
    <location>
        <begin position="208"/>
        <end position="292"/>
    </location>
</feature>
<dbReference type="GO" id="GO:0006283">
    <property type="term" value="P:transcription-coupled nucleotide-excision repair"/>
    <property type="evidence" value="ECO:0007669"/>
    <property type="project" value="TreeGrafter"/>
</dbReference>
<reference evidence="6" key="1">
    <citation type="journal article" date="2023" name="Commun. Biol.">
        <title>Genome analysis of Parmales, the sister group of diatoms, reveals the evolutionary specialization of diatoms from phago-mixotrophs to photoautotrophs.</title>
        <authorList>
            <person name="Ban H."/>
            <person name="Sato S."/>
            <person name="Yoshikawa S."/>
            <person name="Yamada K."/>
            <person name="Nakamura Y."/>
            <person name="Ichinomiya M."/>
            <person name="Sato N."/>
            <person name="Blanc-Mathieu R."/>
            <person name="Endo H."/>
            <person name="Kuwata A."/>
            <person name="Ogata H."/>
        </authorList>
    </citation>
    <scope>NUCLEOTIDE SEQUENCE [LARGE SCALE GENOMIC DNA]</scope>
    <source>
        <strain evidence="6">NIES 3700</strain>
    </source>
</reference>
<feature type="region of interest" description="Disordered" evidence="2">
    <location>
        <begin position="384"/>
        <end position="418"/>
    </location>
</feature>
<evidence type="ECO:0000259" key="3">
    <source>
        <dbReference type="PROSITE" id="PS51192"/>
    </source>
</evidence>
<keyword evidence="6" id="KW-1185">Reference proteome</keyword>
<feature type="region of interest" description="Disordered" evidence="2">
    <location>
        <begin position="148"/>
        <end position="190"/>
    </location>
</feature>
<dbReference type="InterPro" id="IPR049730">
    <property type="entry name" value="SNF2/RAD54-like_C"/>
</dbReference>
<dbReference type="EMBL" id="BRXW01000121">
    <property type="protein sequence ID" value="GMI08221.1"/>
    <property type="molecule type" value="Genomic_DNA"/>
</dbReference>
<dbReference type="FunFam" id="3.40.50.10810:FF:000094">
    <property type="entry name" value="DNA excision repair protein ERCC-6"/>
    <property type="match status" value="1"/>
</dbReference>
<evidence type="ECO:0000313" key="5">
    <source>
        <dbReference type="EMBL" id="GMI08221.1"/>
    </source>
</evidence>